<proteinExistence type="inferred from homology"/>
<keyword evidence="6" id="KW-0503">Monooxygenase</keyword>
<evidence type="ECO:0000313" key="8">
    <source>
        <dbReference type="Proteomes" id="UP000655225"/>
    </source>
</evidence>
<sequence length="463" mass="52378">MLSETPSNTLEVHGLFGTSRGICTANPLNIDHLLRTNFHNFIKGSRFHNVLYDLLGHGIFNVDGHLWTSQRKIASHEFNTRSLKSFISHTVHFEISDRLLPYLSTSCDEGEIIDLQDTFRKFAFDNICNLAFGDDPVCLNLDKTKASSSSSFVQAFDDAVEISASRFMAPLPWIWKIKRFLNIGSEKKLKEAIRVVNDYAIEIIKSKEEEQANNQNSNQDLLSRFMSSSNNSLEFQDQEQKRRFLKDIVLSFILAGKDSTSTALTWFFWLISANPRCERLIYAELSSAPAIRSGIFRYDDMKQLNYLHAAVSESLRLFPPVPINSRLTVRDDVLPDGTHVGAGWFADYSAYAIGRMEKVWGPDCKEFVPERWLDKDGAFVAPDQFRFPVFHCGPRMCLGKDMAYVQMKSIAAAVIYNFEVVAVDGGGGGGRMMQPPYTFSIVLKMKGGLPVHLKRRSQSCLFS</sequence>
<dbReference type="PROSITE" id="PS00086">
    <property type="entry name" value="CYTOCHROME_P450"/>
    <property type="match status" value="1"/>
</dbReference>
<evidence type="ECO:0000256" key="3">
    <source>
        <dbReference type="ARBA" id="ARBA00023002"/>
    </source>
</evidence>
<accession>A0A835DCC0</accession>
<dbReference type="InterPro" id="IPR036396">
    <property type="entry name" value="Cyt_P450_sf"/>
</dbReference>
<keyword evidence="3 6" id="KW-0560">Oxidoreductase</keyword>
<evidence type="ECO:0000256" key="5">
    <source>
        <dbReference type="PIRSR" id="PIRSR602401-1"/>
    </source>
</evidence>
<keyword evidence="8" id="KW-1185">Reference proteome</keyword>
<comment type="caution">
    <text evidence="7">The sequence shown here is derived from an EMBL/GenBank/DDBJ whole genome shotgun (WGS) entry which is preliminary data.</text>
</comment>
<dbReference type="Gene3D" id="1.10.630.10">
    <property type="entry name" value="Cytochrome P450"/>
    <property type="match status" value="1"/>
</dbReference>
<feature type="binding site" description="axial binding residue" evidence="5">
    <location>
        <position position="397"/>
    </location>
    <ligand>
        <name>heme</name>
        <dbReference type="ChEBI" id="CHEBI:30413"/>
    </ligand>
    <ligandPart>
        <name>Fe</name>
        <dbReference type="ChEBI" id="CHEBI:18248"/>
    </ligandPart>
</feature>
<comment type="cofactor">
    <cofactor evidence="5">
        <name>heme</name>
        <dbReference type="ChEBI" id="CHEBI:30413"/>
    </cofactor>
</comment>
<dbReference type="GO" id="GO:0020037">
    <property type="term" value="F:heme binding"/>
    <property type="evidence" value="ECO:0007669"/>
    <property type="project" value="InterPro"/>
</dbReference>
<dbReference type="GO" id="GO:0005506">
    <property type="term" value="F:iron ion binding"/>
    <property type="evidence" value="ECO:0007669"/>
    <property type="project" value="InterPro"/>
</dbReference>
<dbReference type="InterPro" id="IPR017972">
    <property type="entry name" value="Cyt_P450_CS"/>
</dbReference>
<dbReference type="PRINTS" id="PR00385">
    <property type="entry name" value="P450"/>
</dbReference>
<evidence type="ECO:0000256" key="2">
    <source>
        <dbReference type="ARBA" id="ARBA00022723"/>
    </source>
</evidence>
<dbReference type="Pfam" id="PF00067">
    <property type="entry name" value="p450"/>
    <property type="match status" value="1"/>
</dbReference>
<evidence type="ECO:0008006" key="9">
    <source>
        <dbReference type="Google" id="ProtNLM"/>
    </source>
</evidence>
<evidence type="ECO:0000256" key="1">
    <source>
        <dbReference type="ARBA" id="ARBA00010617"/>
    </source>
</evidence>
<dbReference type="CDD" id="cd11064">
    <property type="entry name" value="CYP86A"/>
    <property type="match status" value="1"/>
</dbReference>
<evidence type="ECO:0000256" key="6">
    <source>
        <dbReference type="RuleBase" id="RU000461"/>
    </source>
</evidence>
<keyword evidence="4 5" id="KW-0408">Iron</keyword>
<dbReference type="PANTHER" id="PTHR24296">
    <property type="entry name" value="CYTOCHROME P450"/>
    <property type="match status" value="1"/>
</dbReference>
<evidence type="ECO:0000313" key="7">
    <source>
        <dbReference type="EMBL" id="KAF8398263.1"/>
    </source>
</evidence>
<dbReference type="EMBL" id="JABCRI010000011">
    <property type="protein sequence ID" value="KAF8398263.1"/>
    <property type="molecule type" value="Genomic_DNA"/>
</dbReference>
<dbReference type="InterPro" id="IPR001128">
    <property type="entry name" value="Cyt_P450"/>
</dbReference>
<dbReference type="Proteomes" id="UP000655225">
    <property type="component" value="Unassembled WGS sequence"/>
</dbReference>
<evidence type="ECO:0000256" key="4">
    <source>
        <dbReference type="ARBA" id="ARBA00023004"/>
    </source>
</evidence>
<organism evidence="7 8">
    <name type="scientific">Tetracentron sinense</name>
    <name type="common">Spur-leaf</name>
    <dbReference type="NCBI Taxonomy" id="13715"/>
    <lineage>
        <taxon>Eukaryota</taxon>
        <taxon>Viridiplantae</taxon>
        <taxon>Streptophyta</taxon>
        <taxon>Embryophyta</taxon>
        <taxon>Tracheophyta</taxon>
        <taxon>Spermatophyta</taxon>
        <taxon>Magnoliopsida</taxon>
        <taxon>Trochodendrales</taxon>
        <taxon>Trochodendraceae</taxon>
        <taxon>Tetracentron</taxon>
    </lineage>
</organism>
<dbReference type="GO" id="GO:0006629">
    <property type="term" value="P:lipid metabolic process"/>
    <property type="evidence" value="ECO:0007669"/>
    <property type="project" value="UniProtKB-ARBA"/>
</dbReference>
<keyword evidence="2 5" id="KW-0479">Metal-binding</keyword>
<dbReference type="InterPro" id="IPR002401">
    <property type="entry name" value="Cyt_P450_E_grp-I"/>
</dbReference>
<dbReference type="GO" id="GO:0016705">
    <property type="term" value="F:oxidoreductase activity, acting on paired donors, with incorporation or reduction of molecular oxygen"/>
    <property type="evidence" value="ECO:0007669"/>
    <property type="project" value="InterPro"/>
</dbReference>
<comment type="similarity">
    <text evidence="1 6">Belongs to the cytochrome P450 family.</text>
</comment>
<reference evidence="7 8" key="1">
    <citation type="submission" date="2020-04" db="EMBL/GenBank/DDBJ databases">
        <title>Plant Genome Project.</title>
        <authorList>
            <person name="Zhang R.-G."/>
        </authorList>
    </citation>
    <scope>NUCLEOTIDE SEQUENCE [LARGE SCALE GENOMIC DNA]</scope>
    <source>
        <strain evidence="7">YNK0</strain>
        <tissue evidence="7">Leaf</tissue>
    </source>
</reference>
<protein>
    <recommendedName>
        <fullName evidence="9">Cytochrome P450</fullName>
    </recommendedName>
</protein>
<dbReference type="AlphaFoldDB" id="A0A835DCC0"/>
<dbReference type="SUPFAM" id="SSF48264">
    <property type="entry name" value="Cytochrome P450"/>
    <property type="match status" value="1"/>
</dbReference>
<dbReference type="GO" id="GO:0004497">
    <property type="term" value="F:monooxygenase activity"/>
    <property type="evidence" value="ECO:0007669"/>
    <property type="project" value="UniProtKB-KW"/>
</dbReference>
<keyword evidence="5 6" id="KW-0349">Heme</keyword>
<dbReference type="OrthoDB" id="1470350at2759"/>
<dbReference type="PRINTS" id="PR00463">
    <property type="entry name" value="EP450I"/>
</dbReference>
<dbReference type="OMA" id="WGPFGAG"/>
<gene>
    <name evidence="7" type="ORF">HHK36_017190</name>
</gene>
<name>A0A835DCC0_TETSI</name>